<evidence type="ECO:0000313" key="2">
    <source>
        <dbReference type="Proteomes" id="UP000238493"/>
    </source>
</evidence>
<dbReference type="Proteomes" id="UP000238493">
    <property type="component" value="Unassembled WGS sequence"/>
</dbReference>
<proteinExistence type="predicted"/>
<keyword evidence="2" id="KW-1185">Reference proteome</keyword>
<protein>
    <submittedName>
        <fullName evidence="1">Uncharacterized protein</fullName>
    </submittedName>
</protein>
<comment type="caution">
    <text evidence="1">The sequence shown here is derived from an EMBL/GenBank/DDBJ whole genome shotgun (WGS) entry which is preliminary data.</text>
</comment>
<evidence type="ECO:0000313" key="1">
    <source>
        <dbReference type="EMBL" id="PQA72321.1"/>
    </source>
</evidence>
<dbReference type="RefSeq" id="WP_104756844.1">
    <property type="nucleotide sequence ID" value="NZ_PTRC01000031.1"/>
</dbReference>
<organism evidence="1 2">
    <name type="scientific">Brucella oryzae</name>
    <dbReference type="NCBI Taxonomy" id="335286"/>
    <lineage>
        <taxon>Bacteria</taxon>
        <taxon>Pseudomonadati</taxon>
        <taxon>Pseudomonadota</taxon>
        <taxon>Alphaproteobacteria</taxon>
        <taxon>Hyphomicrobiales</taxon>
        <taxon>Brucellaceae</taxon>
        <taxon>Brucella/Ochrobactrum group</taxon>
        <taxon>Brucella</taxon>
    </lineage>
</organism>
<dbReference type="AlphaFoldDB" id="A0A2S7IWE0"/>
<dbReference type="OrthoDB" id="1437692at2"/>
<dbReference type="EMBL" id="PTRC01000031">
    <property type="protein sequence ID" value="PQA72321.1"/>
    <property type="molecule type" value="Genomic_DNA"/>
</dbReference>
<reference evidence="1 2" key="1">
    <citation type="submission" date="2018-02" db="EMBL/GenBank/DDBJ databases">
        <title>Draft genome sequence of Ochrobactrum oryzae found in Brazil.</title>
        <authorList>
            <person name="Cerdeira L."/>
            <person name="Andrade F."/>
            <person name="Zacariotto T."/>
            <person name="Barbosa B."/>
            <person name="Santos S."/>
            <person name="Cassetari V."/>
            <person name="Lincopan N."/>
        </authorList>
    </citation>
    <scope>NUCLEOTIDE SEQUENCE [LARGE SCALE GENOMIC DNA]</scope>
    <source>
        <strain evidence="1 2">OA447</strain>
    </source>
</reference>
<accession>A0A2S7IWE0</accession>
<gene>
    <name evidence="1" type="ORF">C3731_17200</name>
</gene>
<name>A0A2S7IWE0_9HYPH</name>
<sequence>MVTSKTGQKGPDLEETLKAYFWQAGYFVVRGLPFRLDGEDITDVDLWLYERPAALTRRRLILDAKNKKVPRAAERLVWVRGLQSALGVDGAIVASTDKRQSSKRLAKAMGVTLLDGEAIAKLVNASKLKLDNQLSSEVFDGLFKAVDSGRRNGDWRAALLAPRASLLTSFGVHSSNTALRSVGFFGEQAILAAPRSEQANTALRGFYSTCAYAAIGLDYLLADLGFKSQEERRTALTNGIRFGQTDATEALATVRAALALVRQHAPNGNSIAKQVERGFEEQAAHISAETIADYVSRLSTADALHMIARELERNAYMIEMVHFDNLSVEARSLVGVFLDFHDLSREKLANAETRGGAAKPAETVPDVAGKEIGSLFPETMANRPKSNKDNPQ</sequence>